<dbReference type="PRINTS" id="PR00762">
    <property type="entry name" value="CLCHANNEL"/>
</dbReference>
<keyword evidence="4 8" id="KW-1133">Transmembrane helix</keyword>
<dbReference type="Pfam" id="PF00654">
    <property type="entry name" value="Voltage_CLC"/>
    <property type="match status" value="1"/>
</dbReference>
<dbReference type="InterPro" id="IPR014743">
    <property type="entry name" value="Cl-channel_core"/>
</dbReference>
<dbReference type="Gene3D" id="1.10.3080.10">
    <property type="entry name" value="Clc chloride channel"/>
    <property type="match status" value="1"/>
</dbReference>
<sequence length="243" mass="27132">MFQRFKNFRKLRKWYVVKLKLVDARLYFVSIFVGLLTGLVAVPYHYCLYYFFNLRSEFFASRPEWYWHIPLFLFFWAILIFVSWLVMKMPLITGGGIPQTRAAINGRITYKHPFIELVSKFFGGILSVSAGLSLGREGPSVQIGSYIGCLVARWTHILRGERKQLLAAGAGAGLAAAFAAPLASSLLVIESIERFDAPKTAITTLLAGVVAGAVASMVFPISSYHLIQVAEPGFSFGVQVKYF</sequence>
<evidence type="ECO:0000256" key="1">
    <source>
        <dbReference type="ARBA" id="ARBA00004141"/>
    </source>
</evidence>
<feature type="transmembrane region" description="Helical" evidence="8">
    <location>
        <begin position="201"/>
        <end position="221"/>
    </location>
</feature>
<feature type="transmembrane region" description="Helical" evidence="8">
    <location>
        <begin position="21"/>
        <end position="45"/>
    </location>
</feature>
<evidence type="ECO:0000256" key="3">
    <source>
        <dbReference type="ARBA" id="ARBA00022692"/>
    </source>
</evidence>
<dbReference type="PANTHER" id="PTHR45711:SF6">
    <property type="entry name" value="CHLORIDE CHANNEL PROTEIN"/>
    <property type="match status" value="1"/>
</dbReference>
<feature type="non-terminal residue" evidence="9">
    <location>
        <position position="243"/>
    </location>
</feature>
<keyword evidence="5" id="KW-0406">Ion transport</keyword>
<proteinExistence type="predicted"/>
<keyword evidence="3 8" id="KW-0812">Transmembrane</keyword>
<accession>A0A6I0KF14</accession>
<evidence type="ECO:0000256" key="8">
    <source>
        <dbReference type="SAM" id="Phobius"/>
    </source>
</evidence>
<comment type="subcellular location">
    <subcellularLocation>
        <location evidence="1">Membrane</location>
        <topology evidence="1">Multi-pass membrane protein</topology>
    </subcellularLocation>
</comment>
<dbReference type="EMBL" id="WCUG01000393">
    <property type="protein sequence ID" value="KAB4153818.1"/>
    <property type="molecule type" value="Genomic_DNA"/>
</dbReference>
<dbReference type="GO" id="GO:0005247">
    <property type="term" value="F:voltage-gated chloride channel activity"/>
    <property type="evidence" value="ECO:0007669"/>
    <property type="project" value="TreeGrafter"/>
</dbReference>
<dbReference type="Proteomes" id="UP000433928">
    <property type="component" value="Unassembled WGS sequence"/>
</dbReference>
<keyword evidence="2" id="KW-0813">Transport</keyword>
<evidence type="ECO:0000256" key="4">
    <source>
        <dbReference type="ARBA" id="ARBA00022989"/>
    </source>
</evidence>
<dbReference type="GO" id="GO:0005886">
    <property type="term" value="C:plasma membrane"/>
    <property type="evidence" value="ECO:0007669"/>
    <property type="project" value="TreeGrafter"/>
</dbReference>
<keyword evidence="6 8" id="KW-0472">Membrane</keyword>
<evidence type="ECO:0000256" key="2">
    <source>
        <dbReference type="ARBA" id="ARBA00022448"/>
    </source>
</evidence>
<dbReference type="RefSeq" id="WP_192917235.1">
    <property type="nucleotide sequence ID" value="NZ_WCUG01000393.1"/>
</dbReference>
<reference evidence="9 10" key="1">
    <citation type="journal article" date="2019" name="Nat. Med.">
        <title>A library of human gut bacterial isolates paired with longitudinal multiomics data enables mechanistic microbiome research.</title>
        <authorList>
            <person name="Poyet M."/>
            <person name="Groussin M."/>
            <person name="Gibbons S.M."/>
            <person name="Avila-Pacheco J."/>
            <person name="Jiang X."/>
            <person name="Kearney S.M."/>
            <person name="Perrotta A.R."/>
            <person name="Berdy B."/>
            <person name="Zhao S."/>
            <person name="Lieberman T.D."/>
            <person name="Swanson P.K."/>
            <person name="Smith M."/>
            <person name="Roesemann S."/>
            <person name="Alexander J.E."/>
            <person name="Rich S.A."/>
            <person name="Livny J."/>
            <person name="Vlamakis H."/>
            <person name="Clish C."/>
            <person name="Bullock K."/>
            <person name="Deik A."/>
            <person name="Scott J."/>
            <person name="Pierce K.A."/>
            <person name="Xavier R.J."/>
            <person name="Alm E.J."/>
        </authorList>
    </citation>
    <scope>NUCLEOTIDE SEQUENCE [LARGE SCALE GENOMIC DNA]</scope>
    <source>
        <strain evidence="9 10">BIOML-A27</strain>
    </source>
</reference>
<keyword evidence="7" id="KW-0868">Chloride</keyword>
<dbReference type="AlphaFoldDB" id="A0A6I0KF14"/>
<gene>
    <name evidence="9" type="ORF">GAQ59_25235</name>
</gene>
<evidence type="ECO:0000256" key="6">
    <source>
        <dbReference type="ARBA" id="ARBA00023136"/>
    </source>
</evidence>
<evidence type="ECO:0000313" key="9">
    <source>
        <dbReference type="EMBL" id="KAB4153818.1"/>
    </source>
</evidence>
<dbReference type="InterPro" id="IPR001807">
    <property type="entry name" value="ClC"/>
</dbReference>
<dbReference type="SUPFAM" id="SSF81340">
    <property type="entry name" value="Clc chloride channel"/>
    <property type="match status" value="1"/>
</dbReference>
<evidence type="ECO:0000256" key="5">
    <source>
        <dbReference type="ARBA" id="ARBA00023065"/>
    </source>
</evidence>
<comment type="caution">
    <text evidence="9">The sequence shown here is derived from an EMBL/GenBank/DDBJ whole genome shotgun (WGS) entry which is preliminary data.</text>
</comment>
<organism evidence="9 10">
    <name type="scientific">Bacteroides uniformis</name>
    <dbReference type="NCBI Taxonomy" id="820"/>
    <lineage>
        <taxon>Bacteria</taxon>
        <taxon>Pseudomonadati</taxon>
        <taxon>Bacteroidota</taxon>
        <taxon>Bacteroidia</taxon>
        <taxon>Bacteroidales</taxon>
        <taxon>Bacteroidaceae</taxon>
        <taxon>Bacteroides</taxon>
    </lineage>
</organism>
<feature type="transmembrane region" description="Helical" evidence="8">
    <location>
        <begin position="165"/>
        <end position="189"/>
    </location>
</feature>
<feature type="transmembrane region" description="Helical" evidence="8">
    <location>
        <begin position="65"/>
        <end position="87"/>
    </location>
</feature>
<evidence type="ECO:0000256" key="7">
    <source>
        <dbReference type="ARBA" id="ARBA00023214"/>
    </source>
</evidence>
<name>A0A6I0KF14_BACUN</name>
<protein>
    <submittedName>
        <fullName evidence="9">ClC family H(+)/Cl(-) exchange transporter</fullName>
    </submittedName>
</protein>
<dbReference type="PANTHER" id="PTHR45711">
    <property type="entry name" value="CHLORIDE CHANNEL PROTEIN"/>
    <property type="match status" value="1"/>
</dbReference>
<evidence type="ECO:0000313" key="10">
    <source>
        <dbReference type="Proteomes" id="UP000433928"/>
    </source>
</evidence>